<dbReference type="RefSeq" id="WP_011383455.1">
    <property type="nucleotide sequence ID" value="NC_007626.1"/>
</dbReference>
<dbReference type="Proteomes" id="UP000007058">
    <property type="component" value="Chromosome"/>
</dbReference>
<name>Q2W8I1_PARM1</name>
<protein>
    <recommendedName>
        <fullName evidence="4">DUF2442 domain-containing protein</fullName>
    </recommendedName>
</protein>
<evidence type="ECO:0000313" key="2">
    <source>
        <dbReference type="EMBL" id="BAE49844.1"/>
    </source>
</evidence>
<dbReference type="HOGENOM" id="CLU_144125_0_0_5"/>
<dbReference type="AlphaFoldDB" id="Q2W8I1"/>
<dbReference type="KEGG" id="mag:amb1040"/>
<reference evidence="2 3" key="1">
    <citation type="journal article" date="2005" name="DNA Res.">
        <title>Complete genome sequence of the facultative anaerobic magnetotactic bacterium Magnetospirillum sp. strain AMB-1.</title>
        <authorList>
            <person name="Matsunaga T."/>
            <person name="Okamura Y."/>
            <person name="Fukuda Y."/>
            <person name="Wahyudi A.T."/>
            <person name="Murase Y."/>
            <person name="Takeyama H."/>
        </authorList>
    </citation>
    <scope>NUCLEOTIDE SEQUENCE [LARGE SCALE GENOMIC DNA]</scope>
    <source>
        <strain evidence="3">ATCC 700264 / AMB-1</strain>
    </source>
</reference>
<dbReference type="OrthoDB" id="8563470at2"/>
<dbReference type="Pfam" id="PF10387">
    <property type="entry name" value="DUF2442"/>
    <property type="match status" value="1"/>
</dbReference>
<dbReference type="InterPro" id="IPR018841">
    <property type="entry name" value="DUF2442"/>
</dbReference>
<sequence length="140" mass="14855">MNGIQVTSEELSQAIEAGHRRMVTEFRAGSVRYDPVRDAIELTMVDGWGLVLLRSAVAELAEIPSQDMGKLEISPVGTGLLLDAHDIHINVHGLVTGFISPHLMASALGRKGGSASSDAKAQSSRENGRKGGRPVKTKVA</sequence>
<dbReference type="EMBL" id="AP007255">
    <property type="protein sequence ID" value="BAE49844.1"/>
    <property type="molecule type" value="Genomic_DNA"/>
</dbReference>
<evidence type="ECO:0000256" key="1">
    <source>
        <dbReference type="SAM" id="MobiDB-lite"/>
    </source>
</evidence>
<evidence type="ECO:0000313" key="3">
    <source>
        <dbReference type="Proteomes" id="UP000007058"/>
    </source>
</evidence>
<proteinExistence type="predicted"/>
<dbReference type="Gene3D" id="3.30.2020.40">
    <property type="entry name" value="Uncharacterised protein PF10387, DUF2442"/>
    <property type="match status" value="1"/>
</dbReference>
<accession>Q2W8I1</accession>
<feature type="compositionally biased region" description="Polar residues" evidence="1">
    <location>
        <begin position="114"/>
        <end position="125"/>
    </location>
</feature>
<keyword evidence="3" id="KW-1185">Reference proteome</keyword>
<gene>
    <name evidence="2" type="ordered locus">amb1040</name>
</gene>
<feature type="compositionally biased region" description="Basic residues" evidence="1">
    <location>
        <begin position="130"/>
        <end position="140"/>
    </location>
</feature>
<evidence type="ECO:0008006" key="4">
    <source>
        <dbReference type="Google" id="ProtNLM"/>
    </source>
</evidence>
<feature type="region of interest" description="Disordered" evidence="1">
    <location>
        <begin position="108"/>
        <end position="140"/>
    </location>
</feature>
<organism evidence="2 3">
    <name type="scientific">Paramagnetospirillum magneticum (strain ATCC 700264 / AMB-1)</name>
    <name type="common">Magnetospirillum magneticum</name>
    <dbReference type="NCBI Taxonomy" id="342108"/>
    <lineage>
        <taxon>Bacteria</taxon>
        <taxon>Pseudomonadati</taxon>
        <taxon>Pseudomonadota</taxon>
        <taxon>Alphaproteobacteria</taxon>
        <taxon>Rhodospirillales</taxon>
        <taxon>Magnetospirillaceae</taxon>
        <taxon>Paramagnetospirillum</taxon>
    </lineage>
</organism>